<evidence type="ECO:0000313" key="4">
    <source>
        <dbReference type="Proteomes" id="UP000557717"/>
    </source>
</evidence>
<organism evidence="3 4">
    <name type="scientific">Haloferula luteola</name>
    <dbReference type="NCBI Taxonomy" id="595692"/>
    <lineage>
        <taxon>Bacteria</taxon>
        <taxon>Pseudomonadati</taxon>
        <taxon>Verrucomicrobiota</taxon>
        <taxon>Verrucomicrobiia</taxon>
        <taxon>Verrucomicrobiales</taxon>
        <taxon>Verrucomicrobiaceae</taxon>
        <taxon>Haloferula</taxon>
    </lineage>
</organism>
<dbReference type="Gene3D" id="3.40.50.11290">
    <property type="match status" value="1"/>
</dbReference>
<dbReference type="Pfam" id="PF04168">
    <property type="entry name" value="Alpha-E"/>
    <property type="match status" value="1"/>
</dbReference>
<dbReference type="PANTHER" id="PTHR34595">
    <property type="entry name" value="BLR5612 PROTEIN"/>
    <property type="match status" value="1"/>
</dbReference>
<dbReference type="Proteomes" id="UP000557717">
    <property type="component" value="Unassembled WGS sequence"/>
</dbReference>
<dbReference type="AlphaFoldDB" id="A0A840VJV1"/>
<dbReference type="InterPro" id="IPR051680">
    <property type="entry name" value="ATP-dep_Glu-Cys_Ligase-2"/>
</dbReference>
<dbReference type="Gene3D" id="3.30.1490.270">
    <property type="match status" value="1"/>
</dbReference>
<proteinExistence type="predicted"/>
<feature type="domain" description="DUF403" evidence="1">
    <location>
        <begin position="511"/>
        <end position="831"/>
    </location>
</feature>
<protein>
    <submittedName>
        <fullName evidence="3">Putative circularly permuted ATP-grasp superfamily protein/putative alpha-E superfamily protein</fullName>
    </submittedName>
</protein>
<dbReference type="SUPFAM" id="SSF56059">
    <property type="entry name" value="Glutathione synthetase ATP-binding domain-like"/>
    <property type="match status" value="1"/>
</dbReference>
<feature type="domain" description="Circularly permuted ATP-grasp type 2" evidence="2">
    <location>
        <begin position="84"/>
        <end position="461"/>
    </location>
</feature>
<dbReference type="InterPro" id="IPR025841">
    <property type="entry name" value="CP_ATPgrasp_2"/>
</dbReference>
<evidence type="ECO:0000259" key="1">
    <source>
        <dbReference type="Pfam" id="PF04168"/>
    </source>
</evidence>
<dbReference type="Pfam" id="PF14403">
    <property type="entry name" value="CP_ATPgrasp_2"/>
    <property type="match status" value="1"/>
</dbReference>
<evidence type="ECO:0000313" key="3">
    <source>
        <dbReference type="EMBL" id="MBB5352961.1"/>
    </source>
</evidence>
<dbReference type="PANTHER" id="PTHR34595:SF2">
    <property type="entry name" value="BLR2978 PROTEIN"/>
    <property type="match status" value="1"/>
</dbReference>
<dbReference type="InterPro" id="IPR007296">
    <property type="entry name" value="DUF403"/>
</dbReference>
<evidence type="ECO:0000259" key="2">
    <source>
        <dbReference type="Pfam" id="PF14403"/>
    </source>
</evidence>
<sequence>MPATDIALPPAEYPARDGDEMIQPDGALQPAWTPVARWLTENDPSVRTSVETQIRRMLRENGVTYSVYGETTDEPRPWQLDALPWVLGPEDWKTIEAGLIQRAELLDEILTDLYGDRLLVRDGWIPAKLVGAHSGYFSCCRGLKSPTPRQLILAAMDLARGPDGRMWVVNDRTQAPSGSGYVVENRVVMTRTLPRLFHHSGVRRIASFFRTLRETLESFAPADGKGTPRIVILTPGPQNETYYEHAFLASYLGYTLVQGDDLTVRDGHVWLASLGGLEKVDVIIRRVDASFCDPLELREDSQLGVPGLLEAIRLGHVLVVNHPGSGVLENPGLMAFLPGLARHLHGQDLILPSAATWWCGEKSALEKVLSNLDRFVIKSIERAPTFGTVFGSELTKAQRTALKERILAFPEGYVGQEQVTYSTVPCLHEGQIEPRRGVMRGFVTATAQGGYAVMPGGLTRTSASPEAVVVSSQLGGASKDTWIIAPDPEPFVSLYENGADLPPELDARSVPSRAGENLYWTGRYAERSEGTARLLRRTLLALIDGFGEDSSSATRHREILMQGLTGVTNAAPIDPLKDSAAVPDEDEVLSLLCDPARVGSLPHVLRSFRHATFAVRDLWSPDSWRVIDTILSEWAEKPPSPRQRLDNFSEPLDRLIIDLTALLGLNLESMTRDAGWRLLDSGRRIERAHFLIGVLRHFLLTPRPTYEERLVMESVLAANDSLVTYRKRYRTHPRLDLVLELLLLEPNNARSLLYQVNRLSANITALPRQPNAAKLTPERKLLIEIDSRLRLVEIDRLVESRDSTRRRLEIFLDHMSRSLTHLSDVLTLTYFRHAERTRLLRG</sequence>
<accession>A0A840VJV1</accession>
<gene>
    <name evidence="3" type="ORF">HNR46_003211</name>
</gene>
<dbReference type="EMBL" id="JACHFD010000018">
    <property type="protein sequence ID" value="MBB5352961.1"/>
    <property type="molecule type" value="Genomic_DNA"/>
</dbReference>
<reference evidence="3 4" key="1">
    <citation type="submission" date="2020-08" db="EMBL/GenBank/DDBJ databases">
        <title>Genomic Encyclopedia of Type Strains, Phase IV (KMG-IV): sequencing the most valuable type-strain genomes for metagenomic binning, comparative biology and taxonomic classification.</title>
        <authorList>
            <person name="Goeker M."/>
        </authorList>
    </citation>
    <scope>NUCLEOTIDE SEQUENCE [LARGE SCALE GENOMIC DNA]</scope>
    <source>
        <strain evidence="3 4">YC6886</strain>
    </source>
</reference>
<keyword evidence="4" id="KW-1185">Reference proteome</keyword>
<name>A0A840VJV1_9BACT</name>
<comment type="caution">
    <text evidence="3">The sequence shown here is derived from an EMBL/GenBank/DDBJ whole genome shotgun (WGS) entry which is preliminary data.</text>
</comment>
<dbReference type="RefSeq" id="WP_184020429.1">
    <property type="nucleotide sequence ID" value="NZ_JACHFD010000018.1"/>
</dbReference>